<dbReference type="GO" id="GO:0007346">
    <property type="term" value="P:regulation of mitotic cell cycle"/>
    <property type="evidence" value="ECO:0007669"/>
    <property type="project" value="InterPro"/>
</dbReference>
<reference evidence="2" key="1">
    <citation type="journal article" date="2022" name="Plant J.">
        <title>Strategies of tolerance reflected in two North American maple genomes.</title>
        <authorList>
            <person name="McEvoy S.L."/>
            <person name="Sezen U.U."/>
            <person name="Trouern-Trend A."/>
            <person name="McMahon S.M."/>
            <person name="Schaberg P.G."/>
            <person name="Yang J."/>
            <person name="Wegrzyn J.L."/>
            <person name="Swenson N.G."/>
        </authorList>
    </citation>
    <scope>NUCLEOTIDE SEQUENCE</scope>
    <source>
        <strain evidence="2">NS2018</strain>
    </source>
</reference>
<comment type="caution">
    <text evidence="2">The sequence shown here is derived from an EMBL/GenBank/DDBJ whole genome shotgun (WGS) entry which is preliminary data.</text>
</comment>
<evidence type="ECO:0000256" key="1">
    <source>
        <dbReference type="SAM" id="MobiDB-lite"/>
    </source>
</evidence>
<protein>
    <submittedName>
        <fullName evidence="2">Uncharacterized protein</fullName>
    </submittedName>
</protein>
<feature type="compositionally biased region" description="Polar residues" evidence="1">
    <location>
        <begin position="31"/>
        <end position="48"/>
    </location>
</feature>
<name>A0AA39RWB2_ACESA</name>
<accession>A0AA39RWB2</accession>
<dbReference type="AlphaFoldDB" id="A0AA39RWB2"/>
<gene>
    <name evidence="2" type="ORF">LWI29_036344</name>
</gene>
<evidence type="ECO:0000313" key="2">
    <source>
        <dbReference type="EMBL" id="KAK0580097.1"/>
    </source>
</evidence>
<feature type="region of interest" description="Disordered" evidence="1">
    <location>
        <begin position="1"/>
        <end position="62"/>
    </location>
</feature>
<organism evidence="2 3">
    <name type="scientific">Acer saccharum</name>
    <name type="common">Sugar maple</name>
    <dbReference type="NCBI Taxonomy" id="4024"/>
    <lineage>
        <taxon>Eukaryota</taxon>
        <taxon>Viridiplantae</taxon>
        <taxon>Streptophyta</taxon>
        <taxon>Embryophyta</taxon>
        <taxon>Tracheophyta</taxon>
        <taxon>Spermatophyta</taxon>
        <taxon>Magnoliopsida</taxon>
        <taxon>eudicotyledons</taxon>
        <taxon>Gunneridae</taxon>
        <taxon>Pentapetalae</taxon>
        <taxon>rosids</taxon>
        <taxon>malvids</taxon>
        <taxon>Sapindales</taxon>
        <taxon>Sapindaceae</taxon>
        <taxon>Hippocastanoideae</taxon>
        <taxon>Acereae</taxon>
        <taxon>Acer</taxon>
    </lineage>
</organism>
<proteinExistence type="predicted"/>
<reference evidence="2" key="2">
    <citation type="submission" date="2023-06" db="EMBL/GenBank/DDBJ databases">
        <authorList>
            <person name="Swenson N.G."/>
            <person name="Wegrzyn J.L."/>
            <person name="Mcevoy S.L."/>
        </authorList>
    </citation>
    <scope>NUCLEOTIDE SEQUENCE</scope>
    <source>
        <strain evidence="2">NS2018</strain>
        <tissue evidence="2">Leaf</tissue>
    </source>
</reference>
<dbReference type="EMBL" id="JAUESC010000385">
    <property type="protein sequence ID" value="KAK0580097.1"/>
    <property type="molecule type" value="Genomic_DNA"/>
</dbReference>
<feature type="compositionally biased region" description="Basic and acidic residues" evidence="1">
    <location>
        <begin position="50"/>
        <end position="60"/>
    </location>
</feature>
<keyword evidence="3" id="KW-1185">Reference proteome</keyword>
<dbReference type="PANTHER" id="PTHR35125:SF2">
    <property type="entry name" value="PROTEIN PATRONUS 2-LIKE"/>
    <property type="match status" value="1"/>
</dbReference>
<evidence type="ECO:0000313" key="3">
    <source>
        <dbReference type="Proteomes" id="UP001168877"/>
    </source>
</evidence>
<feature type="compositionally biased region" description="Basic residues" evidence="1">
    <location>
        <begin position="11"/>
        <end position="28"/>
    </location>
</feature>
<dbReference type="PANTHER" id="PTHR35125">
    <property type="entry name" value="NEURON NAVIGATOR 1-LIKE-RELATED"/>
    <property type="match status" value="1"/>
</dbReference>
<dbReference type="InterPro" id="IPR039326">
    <property type="entry name" value="Patronus"/>
</dbReference>
<dbReference type="Proteomes" id="UP001168877">
    <property type="component" value="Unassembled WGS sequence"/>
</dbReference>
<sequence length="230" mass="26526">MAPQVVSFKGKAPRKSKLTFDGRRKKKASEKQQTSGRKAHSDISNPRKQQLHEAPKKDQNSKVSIVAEEDHDLDAIAKERFLHNHQECIKCQTEPMDDVGQDQNSKVSVVAEEDLDLDLDAFAEERFFHNHQECIKLRALQIDDDDIYEFPVAVGLSNGFPNGFPKESTSFSEVVPPGGLLKLQISDPWRFTELMEQEEMQQRLVEEMQDQIEMELKEKKEDGTNWFIRR</sequence>